<comment type="caution">
    <text evidence="2">The sequence shown here is derived from an EMBL/GenBank/DDBJ whole genome shotgun (WGS) entry which is preliminary data.</text>
</comment>
<feature type="compositionally biased region" description="Low complexity" evidence="1">
    <location>
        <begin position="1"/>
        <end position="11"/>
    </location>
</feature>
<gene>
    <name evidence="2" type="ORF">FHU37_003322</name>
</gene>
<evidence type="ECO:0000313" key="3">
    <source>
        <dbReference type="Proteomes" id="UP000567795"/>
    </source>
</evidence>
<evidence type="ECO:0008006" key="4">
    <source>
        <dbReference type="Google" id="ProtNLM"/>
    </source>
</evidence>
<evidence type="ECO:0000256" key="1">
    <source>
        <dbReference type="SAM" id="MobiDB-lite"/>
    </source>
</evidence>
<dbReference type="InterPro" id="IPR029475">
    <property type="entry name" value="DUF6807"/>
</dbReference>
<proteinExistence type="predicted"/>
<evidence type="ECO:0000313" key="2">
    <source>
        <dbReference type="EMBL" id="NYI06379.1"/>
    </source>
</evidence>
<sequence>MTALPSPFLPSTEPPPSGLGLVHEEGLSLRVTYDGRELTRYVYRPWDAQLESPRPYFHPLHTLGGDLVSLYRPWDHVWHKGIAWSLPNIETENFWGGTTYRRGIGYAQYDNDGSMDHETFEHLSLRQDVLRVAERLRWHTQAGEAWFAERRRFALTLLPGQDAWALLFETAMTNVRGRRTLIGSPTTEGRDNAGYGGLFWRGPRAFTGGRIHMPGRTGADELMGERAPWVAFTGQHDDHGRHSTLAFVDAPDNAERPTQWFVRSEMFACVCPAPFFSEEIPVEDGETLTRRYAVVIADGDRGLDGAEKLALAGTEALAVLGEEWTA</sequence>
<dbReference type="EMBL" id="JACBZD010000001">
    <property type="protein sequence ID" value="NYI06379.1"/>
    <property type="molecule type" value="Genomic_DNA"/>
</dbReference>
<dbReference type="AlphaFoldDB" id="A0A852ZVX5"/>
<dbReference type="Pfam" id="PF14100">
    <property type="entry name" value="DUF6807"/>
    <property type="match status" value="1"/>
</dbReference>
<feature type="region of interest" description="Disordered" evidence="1">
    <location>
        <begin position="1"/>
        <end position="20"/>
    </location>
</feature>
<accession>A0A852ZVX5</accession>
<protein>
    <recommendedName>
        <fullName evidence="4">Methane oxygenase PmoA</fullName>
    </recommendedName>
</protein>
<keyword evidence="3" id="KW-1185">Reference proteome</keyword>
<reference evidence="2 3" key="1">
    <citation type="submission" date="2020-07" db="EMBL/GenBank/DDBJ databases">
        <title>Sequencing the genomes of 1000 actinobacteria strains.</title>
        <authorList>
            <person name="Klenk H.-P."/>
        </authorList>
    </citation>
    <scope>NUCLEOTIDE SEQUENCE [LARGE SCALE GENOMIC DNA]</scope>
    <source>
        <strain evidence="2 3">DSM 42178</strain>
    </source>
</reference>
<dbReference type="Proteomes" id="UP000567795">
    <property type="component" value="Unassembled WGS sequence"/>
</dbReference>
<organism evidence="2 3">
    <name type="scientific">Allostreptomyces psammosilenae</name>
    <dbReference type="NCBI Taxonomy" id="1892865"/>
    <lineage>
        <taxon>Bacteria</taxon>
        <taxon>Bacillati</taxon>
        <taxon>Actinomycetota</taxon>
        <taxon>Actinomycetes</taxon>
        <taxon>Kitasatosporales</taxon>
        <taxon>Streptomycetaceae</taxon>
        <taxon>Allostreptomyces</taxon>
    </lineage>
</organism>
<dbReference type="RefSeq" id="WP_179814969.1">
    <property type="nucleotide sequence ID" value="NZ_JACBZD010000001.1"/>
</dbReference>
<name>A0A852ZVX5_9ACTN</name>